<evidence type="ECO:0000259" key="1">
    <source>
        <dbReference type="PROSITE" id="PS51819"/>
    </source>
</evidence>
<proteinExistence type="predicted"/>
<dbReference type="InterPro" id="IPR037523">
    <property type="entry name" value="VOC_core"/>
</dbReference>
<dbReference type="InterPro" id="IPR029068">
    <property type="entry name" value="Glyas_Bleomycin-R_OHBP_Dase"/>
</dbReference>
<sequence length="137" mass="15131">MQPFHLAFPVTSLDDARAFYGGLLGCAEGRSSPDWVDFDFFGHQLVAHLAPDEVGPRSRNPVDGHDVPVRHFGVVLSMDDWQALADRLTTAGTQFVIEPYIRFKGQVGEQATMFFLDPSGNALEFKAFADIGQLFAK</sequence>
<dbReference type="OrthoDB" id="793940at2"/>
<dbReference type="Pfam" id="PF00903">
    <property type="entry name" value="Glyoxalase"/>
    <property type="match status" value="1"/>
</dbReference>
<dbReference type="AlphaFoldDB" id="A0A3N6MSF8"/>
<protein>
    <submittedName>
        <fullName evidence="2">Glyoxalase</fullName>
    </submittedName>
</protein>
<comment type="caution">
    <text evidence="2">The sequence shown here is derived from an EMBL/GenBank/DDBJ whole genome shotgun (WGS) entry which is preliminary data.</text>
</comment>
<organism evidence="2 3">
    <name type="scientific">Paraburkholderia dinghuensis</name>
    <dbReference type="NCBI Taxonomy" id="2305225"/>
    <lineage>
        <taxon>Bacteria</taxon>
        <taxon>Pseudomonadati</taxon>
        <taxon>Pseudomonadota</taxon>
        <taxon>Betaproteobacteria</taxon>
        <taxon>Burkholderiales</taxon>
        <taxon>Burkholderiaceae</taxon>
        <taxon>Paraburkholderia</taxon>
    </lineage>
</organism>
<accession>A0A3N6MSF8</accession>
<dbReference type="InterPro" id="IPR004360">
    <property type="entry name" value="Glyas_Fos-R_dOase_dom"/>
</dbReference>
<feature type="domain" description="VOC" evidence="1">
    <location>
        <begin position="2"/>
        <end position="128"/>
    </location>
</feature>
<evidence type="ECO:0000313" key="3">
    <source>
        <dbReference type="Proteomes" id="UP000272778"/>
    </source>
</evidence>
<keyword evidence="3" id="KW-1185">Reference proteome</keyword>
<dbReference type="CDD" id="cd08357">
    <property type="entry name" value="VOC_like"/>
    <property type="match status" value="1"/>
</dbReference>
<reference evidence="2 3" key="1">
    <citation type="submission" date="2018-11" db="EMBL/GenBank/DDBJ databases">
        <title>Paraburkholderia sp. DHOA04, isolated from soil.</title>
        <authorList>
            <person name="Gao Z.-H."/>
            <person name="Qiu L.-H."/>
            <person name="Fu J.-C."/>
        </authorList>
    </citation>
    <scope>NUCLEOTIDE SEQUENCE [LARGE SCALE GENOMIC DNA]</scope>
    <source>
        <strain evidence="2 3">DHOA04</strain>
    </source>
</reference>
<name>A0A3N6MSF8_9BURK</name>
<gene>
    <name evidence="2" type="ORF">D1Y85_17680</name>
</gene>
<dbReference type="EMBL" id="RQIS01000012">
    <property type="protein sequence ID" value="RQH04765.1"/>
    <property type="molecule type" value="Genomic_DNA"/>
</dbReference>
<dbReference type="PROSITE" id="PS51819">
    <property type="entry name" value="VOC"/>
    <property type="match status" value="1"/>
</dbReference>
<dbReference type="Gene3D" id="3.10.180.10">
    <property type="entry name" value="2,3-Dihydroxybiphenyl 1,2-Dioxygenase, domain 1"/>
    <property type="match status" value="1"/>
</dbReference>
<dbReference type="PANTHER" id="PTHR39434:SF1">
    <property type="entry name" value="VOC DOMAIN-CONTAINING PROTEIN"/>
    <property type="match status" value="1"/>
</dbReference>
<dbReference type="SUPFAM" id="SSF54593">
    <property type="entry name" value="Glyoxalase/Bleomycin resistance protein/Dihydroxybiphenyl dioxygenase"/>
    <property type="match status" value="1"/>
</dbReference>
<evidence type="ECO:0000313" key="2">
    <source>
        <dbReference type="EMBL" id="RQH04765.1"/>
    </source>
</evidence>
<dbReference type="Proteomes" id="UP000272778">
    <property type="component" value="Unassembled WGS sequence"/>
</dbReference>
<dbReference type="PANTHER" id="PTHR39434">
    <property type="match status" value="1"/>
</dbReference>